<evidence type="ECO:0000256" key="7">
    <source>
        <dbReference type="SAM" id="MobiDB-lite"/>
    </source>
</evidence>
<dbReference type="CDD" id="cd12148">
    <property type="entry name" value="fungal_TF_MHR"/>
    <property type="match status" value="1"/>
</dbReference>
<dbReference type="InterPro" id="IPR007219">
    <property type="entry name" value="XnlR_reg_dom"/>
</dbReference>
<evidence type="ECO:0000256" key="6">
    <source>
        <dbReference type="ARBA" id="ARBA00023242"/>
    </source>
</evidence>
<evidence type="ECO:0000256" key="3">
    <source>
        <dbReference type="ARBA" id="ARBA00023015"/>
    </source>
</evidence>
<reference evidence="9 10" key="1">
    <citation type="submission" date="2024-07" db="EMBL/GenBank/DDBJ databases">
        <title>Section-level genome sequencing and comparative genomics of Aspergillus sections Usti and Cavernicolus.</title>
        <authorList>
            <consortium name="Lawrence Berkeley National Laboratory"/>
            <person name="Nybo J.L."/>
            <person name="Vesth T.C."/>
            <person name="Theobald S."/>
            <person name="Frisvad J.C."/>
            <person name="Larsen T.O."/>
            <person name="Kjaerboelling I."/>
            <person name="Rothschild-Mancinelli K."/>
            <person name="Lyhne E.K."/>
            <person name="Kogle M.E."/>
            <person name="Barry K."/>
            <person name="Clum A."/>
            <person name="Na H."/>
            <person name="Ledsgaard L."/>
            <person name="Lin J."/>
            <person name="Lipzen A."/>
            <person name="Kuo A."/>
            <person name="Riley R."/>
            <person name="Mondo S."/>
            <person name="Labutti K."/>
            <person name="Haridas S."/>
            <person name="Pangalinan J."/>
            <person name="Salamov A.A."/>
            <person name="Simmons B.A."/>
            <person name="Magnuson J.K."/>
            <person name="Chen J."/>
            <person name="Drula E."/>
            <person name="Henrissat B."/>
            <person name="Wiebenga A."/>
            <person name="Lubbers R.J."/>
            <person name="Gomes A.C."/>
            <person name="Macurrencykelacurrency M.R."/>
            <person name="Stajich J."/>
            <person name="Grigoriev I.V."/>
            <person name="Mortensen U.H."/>
            <person name="De Vries R.P."/>
            <person name="Baker S.E."/>
            <person name="Andersen M.R."/>
        </authorList>
    </citation>
    <scope>NUCLEOTIDE SEQUENCE [LARGE SCALE GENOMIC DNA]</scope>
    <source>
        <strain evidence="9 10">CBS 449.75</strain>
    </source>
</reference>
<protein>
    <recommendedName>
        <fullName evidence="8">Zn(2)-C6 fungal-type domain-containing protein</fullName>
    </recommendedName>
</protein>
<accession>A0ABR4LNM2</accession>
<dbReference type="PANTHER" id="PTHR47338">
    <property type="entry name" value="ZN(II)2CYS6 TRANSCRIPTION FACTOR (EUROFUNG)-RELATED"/>
    <property type="match status" value="1"/>
</dbReference>
<sequence length="578" mass="64005">MVRTTIACARCRSSKVKCIHDGAPPCRGCVRAGKTEPGLCILSRPEVKKSGSQSLRAPRQSYRSRGDGTREAVAAPPASPPSPRQTRSPSDVLQTATLFMHKFPELGFLHKPTFSRDLKKARGSPAQSGAELLGAALTALCSPLTQSQRIQPGDQISLSEPPHLYAVQCLLVKSMVEWGQGNVHLAWMYSGAAIRMMQFLNTAAAKSPSDGLMLEIHNRTLWSCFIMDRLVFSGVHQPLCLPLDSLGTHWPVSEADYAFGHAGVMHYPVSEPFPMTMNNSYAILVQGFDLWTQAHHWVVSGGRRRKDMLLEANHPWKETSLWMKMRSQLQGWREAQDPRLLYPTNPASICASLGKGEIFGYINLIYYVSILFLNREYIPFLPKTAATPSGPVDPPLLPASSPEGWWETRAQELFGAASYITNILADLSDEGAALDTPFAAFCNFSAATMNVYVSCFPSMNLDRSSDMAGILEKNLAYLDRIRGIWPIGQGWWTTIERTRALYGRHSRDPHKYCGKTRDDFISLEASMHDVTGASPTTLAEQEQERSQDTIESTVDELNAPVESPSHALDAFPPHPFQL</sequence>
<evidence type="ECO:0000313" key="10">
    <source>
        <dbReference type="Proteomes" id="UP001610432"/>
    </source>
</evidence>
<keyword evidence="2" id="KW-0479">Metal-binding</keyword>
<feature type="domain" description="Zn(2)-C6 fungal-type" evidence="8">
    <location>
        <begin position="7"/>
        <end position="42"/>
    </location>
</feature>
<keyword evidence="5" id="KW-0804">Transcription</keyword>
<keyword evidence="4" id="KW-0238">DNA-binding</keyword>
<dbReference type="SMART" id="SM00066">
    <property type="entry name" value="GAL4"/>
    <property type="match status" value="1"/>
</dbReference>
<organism evidence="9 10">
    <name type="scientific">Aspergillus lucknowensis</name>
    <dbReference type="NCBI Taxonomy" id="176173"/>
    <lineage>
        <taxon>Eukaryota</taxon>
        <taxon>Fungi</taxon>
        <taxon>Dikarya</taxon>
        <taxon>Ascomycota</taxon>
        <taxon>Pezizomycotina</taxon>
        <taxon>Eurotiomycetes</taxon>
        <taxon>Eurotiomycetidae</taxon>
        <taxon>Eurotiales</taxon>
        <taxon>Aspergillaceae</taxon>
        <taxon>Aspergillus</taxon>
        <taxon>Aspergillus subgen. Nidulantes</taxon>
    </lineage>
</organism>
<dbReference type="PROSITE" id="PS50048">
    <property type="entry name" value="ZN2_CY6_FUNGAL_2"/>
    <property type="match status" value="1"/>
</dbReference>
<dbReference type="Gene3D" id="4.10.240.10">
    <property type="entry name" value="Zn(2)-C6 fungal-type DNA-binding domain"/>
    <property type="match status" value="1"/>
</dbReference>
<keyword evidence="10" id="KW-1185">Reference proteome</keyword>
<dbReference type="SUPFAM" id="SSF57701">
    <property type="entry name" value="Zn2/Cys6 DNA-binding domain"/>
    <property type="match status" value="1"/>
</dbReference>
<evidence type="ECO:0000256" key="5">
    <source>
        <dbReference type="ARBA" id="ARBA00023163"/>
    </source>
</evidence>
<dbReference type="InterPro" id="IPR050815">
    <property type="entry name" value="TF_fung"/>
</dbReference>
<dbReference type="RefSeq" id="XP_070885114.1">
    <property type="nucleotide sequence ID" value="XM_071033195.1"/>
</dbReference>
<dbReference type="Pfam" id="PF04082">
    <property type="entry name" value="Fungal_trans"/>
    <property type="match status" value="1"/>
</dbReference>
<comment type="caution">
    <text evidence="9">The sequence shown here is derived from an EMBL/GenBank/DDBJ whole genome shotgun (WGS) entry which is preliminary data.</text>
</comment>
<dbReference type="PANTHER" id="PTHR47338:SF19">
    <property type="entry name" value="ZN(II)2CYS6 TRANSCRIPTION FACTOR (EUROFUNG)"/>
    <property type="match status" value="1"/>
</dbReference>
<evidence type="ECO:0000256" key="1">
    <source>
        <dbReference type="ARBA" id="ARBA00004123"/>
    </source>
</evidence>
<evidence type="ECO:0000256" key="2">
    <source>
        <dbReference type="ARBA" id="ARBA00022723"/>
    </source>
</evidence>
<dbReference type="CDD" id="cd00067">
    <property type="entry name" value="GAL4"/>
    <property type="match status" value="1"/>
</dbReference>
<comment type="subcellular location">
    <subcellularLocation>
        <location evidence="1">Nucleus</location>
    </subcellularLocation>
</comment>
<keyword evidence="6" id="KW-0539">Nucleus</keyword>
<dbReference type="InterPro" id="IPR001138">
    <property type="entry name" value="Zn2Cys6_DnaBD"/>
</dbReference>
<dbReference type="Proteomes" id="UP001610432">
    <property type="component" value="Unassembled WGS sequence"/>
</dbReference>
<evidence type="ECO:0000256" key="4">
    <source>
        <dbReference type="ARBA" id="ARBA00023125"/>
    </source>
</evidence>
<dbReference type="EMBL" id="JBFXLQ010000027">
    <property type="protein sequence ID" value="KAL2866135.1"/>
    <property type="molecule type" value="Genomic_DNA"/>
</dbReference>
<feature type="region of interest" description="Disordered" evidence="7">
    <location>
        <begin position="50"/>
        <end position="90"/>
    </location>
</feature>
<gene>
    <name evidence="9" type="ORF">BJX67DRAFT_382235</name>
</gene>
<dbReference type="SMART" id="SM00906">
    <property type="entry name" value="Fungal_trans"/>
    <property type="match status" value="1"/>
</dbReference>
<evidence type="ECO:0000313" key="9">
    <source>
        <dbReference type="EMBL" id="KAL2866135.1"/>
    </source>
</evidence>
<feature type="region of interest" description="Disordered" evidence="7">
    <location>
        <begin position="558"/>
        <end position="578"/>
    </location>
</feature>
<keyword evidence="3" id="KW-0805">Transcription regulation</keyword>
<evidence type="ECO:0000259" key="8">
    <source>
        <dbReference type="PROSITE" id="PS50048"/>
    </source>
</evidence>
<proteinExistence type="predicted"/>
<name>A0ABR4LNM2_9EURO</name>
<dbReference type="GeneID" id="98148267"/>
<dbReference type="InterPro" id="IPR036864">
    <property type="entry name" value="Zn2-C6_fun-type_DNA-bd_sf"/>
</dbReference>